<dbReference type="InterPro" id="IPR001849">
    <property type="entry name" value="PH_domain"/>
</dbReference>
<feature type="region of interest" description="Disordered" evidence="1">
    <location>
        <begin position="318"/>
        <end position="388"/>
    </location>
</feature>
<protein>
    <recommendedName>
        <fullName evidence="2">PH domain-containing protein</fullName>
    </recommendedName>
</protein>
<accession>A0A024TF62</accession>
<dbReference type="SMART" id="SM00233">
    <property type="entry name" value="PH"/>
    <property type="match status" value="1"/>
</dbReference>
<dbReference type="InterPro" id="IPR011993">
    <property type="entry name" value="PH-like_dom_sf"/>
</dbReference>
<dbReference type="RefSeq" id="XP_008878720.1">
    <property type="nucleotide sequence ID" value="XM_008880498.1"/>
</dbReference>
<dbReference type="CDD" id="cd00821">
    <property type="entry name" value="PH"/>
    <property type="match status" value="1"/>
</dbReference>
<sequence>MAPGDIPSNSTLTRQDSGYFHRDTMSYTVSEGPRSTLFDKHLEELYASDEPVDGVAFFESAGYYDDVEGNTVKGFIETWGRQTFWGEDNPPMMIAPDGTVTAVCPPKRSDKQEYDDVEEKASLDELFHDYMQSRAAVSKIYFETRKLRTNLEQTSSAFRNGKDTMAAIDRLRLKLLCDSDLEDDTDDEMDSEASFAGNYLMGINLNLPASSMAPYFGHLRVLKPGRVHLFGSFDKRWFYLDFIKGELALFARSYWKTPKGKIDMRVVVRISPINDTDFTIELAGEHSVYVRANSAEKMQSWITLLLYARKQARLHSGGGGSQRSIASHAFHSTPPTLSTQRASLAPMASSSNLRAAPLSAPLPSRPHQRSQSWNPGNLFKFGTSSTVA</sequence>
<evidence type="ECO:0000259" key="2">
    <source>
        <dbReference type="PROSITE" id="PS50003"/>
    </source>
</evidence>
<gene>
    <name evidence="3" type="ORF">H310_13122</name>
</gene>
<feature type="domain" description="PH" evidence="2">
    <location>
        <begin position="220"/>
        <end position="310"/>
    </location>
</feature>
<dbReference type="VEuPathDB" id="FungiDB:H310_13122"/>
<name>A0A024TF62_9STRA</name>
<dbReference type="SUPFAM" id="SSF50729">
    <property type="entry name" value="PH domain-like"/>
    <property type="match status" value="1"/>
</dbReference>
<dbReference type="AlphaFoldDB" id="A0A024TF62"/>
<dbReference type="Pfam" id="PF00169">
    <property type="entry name" value="PH"/>
    <property type="match status" value="1"/>
</dbReference>
<evidence type="ECO:0000313" key="3">
    <source>
        <dbReference type="EMBL" id="ETV92683.1"/>
    </source>
</evidence>
<reference evidence="3" key="1">
    <citation type="submission" date="2013-12" db="EMBL/GenBank/DDBJ databases">
        <title>The Genome Sequence of Aphanomyces invadans NJM9701.</title>
        <authorList>
            <consortium name="The Broad Institute Genomics Platform"/>
            <person name="Russ C."/>
            <person name="Tyler B."/>
            <person name="van West P."/>
            <person name="Dieguez-Uribeondo J."/>
            <person name="Young S.K."/>
            <person name="Zeng Q."/>
            <person name="Gargeya S."/>
            <person name="Fitzgerald M."/>
            <person name="Abouelleil A."/>
            <person name="Alvarado L."/>
            <person name="Chapman S.B."/>
            <person name="Gainer-Dewar J."/>
            <person name="Goldberg J."/>
            <person name="Griggs A."/>
            <person name="Gujja S."/>
            <person name="Hansen M."/>
            <person name="Howarth C."/>
            <person name="Imamovic A."/>
            <person name="Ireland A."/>
            <person name="Larimer J."/>
            <person name="McCowan C."/>
            <person name="Murphy C."/>
            <person name="Pearson M."/>
            <person name="Poon T.W."/>
            <person name="Priest M."/>
            <person name="Roberts A."/>
            <person name="Saif S."/>
            <person name="Shea T."/>
            <person name="Sykes S."/>
            <person name="Wortman J."/>
            <person name="Nusbaum C."/>
            <person name="Birren B."/>
        </authorList>
    </citation>
    <scope>NUCLEOTIDE SEQUENCE [LARGE SCALE GENOMIC DNA]</scope>
    <source>
        <strain evidence="3">NJM9701</strain>
    </source>
</reference>
<dbReference type="OrthoDB" id="161682at2759"/>
<dbReference type="GeneID" id="20090172"/>
<feature type="compositionally biased region" description="Low complexity" evidence="1">
    <location>
        <begin position="348"/>
        <end position="362"/>
    </location>
</feature>
<dbReference type="PROSITE" id="PS50003">
    <property type="entry name" value="PH_DOMAIN"/>
    <property type="match status" value="1"/>
</dbReference>
<dbReference type="Gene3D" id="2.30.29.30">
    <property type="entry name" value="Pleckstrin-homology domain (PH domain)/Phosphotyrosine-binding domain (PTB)"/>
    <property type="match status" value="1"/>
</dbReference>
<evidence type="ECO:0000256" key="1">
    <source>
        <dbReference type="SAM" id="MobiDB-lite"/>
    </source>
</evidence>
<proteinExistence type="predicted"/>
<dbReference type="EMBL" id="KI913998">
    <property type="protein sequence ID" value="ETV92683.1"/>
    <property type="molecule type" value="Genomic_DNA"/>
</dbReference>
<organism evidence="3">
    <name type="scientific">Aphanomyces invadans</name>
    <dbReference type="NCBI Taxonomy" id="157072"/>
    <lineage>
        <taxon>Eukaryota</taxon>
        <taxon>Sar</taxon>
        <taxon>Stramenopiles</taxon>
        <taxon>Oomycota</taxon>
        <taxon>Saprolegniomycetes</taxon>
        <taxon>Saprolegniales</taxon>
        <taxon>Verrucalvaceae</taxon>
        <taxon>Aphanomyces</taxon>
    </lineage>
</organism>
<dbReference type="eggNOG" id="ENOG502QQVG">
    <property type="taxonomic scope" value="Eukaryota"/>
</dbReference>
<feature type="compositionally biased region" description="Polar residues" evidence="1">
    <location>
        <begin position="333"/>
        <end position="342"/>
    </location>
</feature>